<evidence type="ECO:0000313" key="2">
    <source>
        <dbReference type="EMBL" id="KAJ7078743.1"/>
    </source>
</evidence>
<gene>
    <name evidence="2" type="ORF">B0H15DRAFT_859995</name>
</gene>
<accession>A0AAD6TXG8</accession>
<proteinExistence type="predicted"/>
<name>A0AAD6TXG8_9AGAR</name>
<sequence>MTRSDGFVLAIRRACLPPQSTPRFTTRGYRLGDKKPHKKKTPKRSGSQFRYRNHVLSTLDPSRLSFEDHLDLSGRTVHRANFAAERASSNAALEESSRLVPGTKTRVRKPEAIITYVQYYGNARVHLPFPSSTQGFLYYHPGSPTSPLGGSLRFRITPDPSPKSFHLGSDLLFPSGSPWRILLPQIACRIMFAKLGPQLVRDRLVTDDLLSRCRDLFQNRGRIHPDTTVFGFDSTFLVEFNKVGISQTVVGSRLHKMQLEMFKTSTKSYPWIGSALARFEPSTLPQYAGRRVLHLRFVKIIEFALRTLDDDQQSEERFEHPEEGKLLTRCKRKYAPARPWAYDIDKSDSITPVALRDLWEKSRTA</sequence>
<dbReference type="AlphaFoldDB" id="A0AAD6TXG8"/>
<keyword evidence="3" id="KW-1185">Reference proteome</keyword>
<reference evidence="2" key="1">
    <citation type="submission" date="2023-03" db="EMBL/GenBank/DDBJ databases">
        <title>Massive genome expansion in bonnet fungi (Mycena s.s.) driven by repeated elements and novel gene families across ecological guilds.</title>
        <authorList>
            <consortium name="Lawrence Berkeley National Laboratory"/>
            <person name="Harder C.B."/>
            <person name="Miyauchi S."/>
            <person name="Viragh M."/>
            <person name="Kuo A."/>
            <person name="Thoen E."/>
            <person name="Andreopoulos B."/>
            <person name="Lu D."/>
            <person name="Skrede I."/>
            <person name="Drula E."/>
            <person name="Henrissat B."/>
            <person name="Morin E."/>
            <person name="Kohler A."/>
            <person name="Barry K."/>
            <person name="LaButti K."/>
            <person name="Morin E."/>
            <person name="Salamov A."/>
            <person name="Lipzen A."/>
            <person name="Mereny Z."/>
            <person name="Hegedus B."/>
            <person name="Baldrian P."/>
            <person name="Stursova M."/>
            <person name="Weitz H."/>
            <person name="Taylor A."/>
            <person name="Grigoriev I.V."/>
            <person name="Nagy L.G."/>
            <person name="Martin F."/>
            <person name="Kauserud H."/>
        </authorList>
    </citation>
    <scope>NUCLEOTIDE SEQUENCE</scope>
    <source>
        <strain evidence="2">CBHHK173m</strain>
    </source>
</reference>
<protein>
    <submittedName>
        <fullName evidence="2">Uncharacterized protein</fullName>
    </submittedName>
</protein>
<evidence type="ECO:0000256" key="1">
    <source>
        <dbReference type="SAM" id="MobiDB-lite"/>
    </source>
</evidence>
<organism evidence="2 3">
    <name type="scientific">Mycena belliarum</name>
    <dbReference type="NCBI Taxonomy" id="1033014"/>
    <lineage>
        <taxon>Eukaryota</taxon>
        <taxon>Fungi</taxon>
        <taxon>Dikarya</taxon>
        <taxon>Basidiomycota</taxon>
        <taxon>Agaricomycotina</taxon>
        <taxon>Agaricomycetes</taxon>
        <taxon>Agaricomycetidae</taxon>
        <taxon>Agaricales</taxon>
        <taxon>Marasmiineae</taxon>
        <taxon>Mycenaceae</taxon>
        <taxon>Mycena</taxon>
    </lineage>
</organism>
<comment type="caution">
    <text evidence="2">The sequence shown here is derived from an EMBL/GenBank/DDBJ whole genome shotgun (WGS) entry which is preliminary data.</text>
</comment>
<dbReference type="Proteomes" id="UP001222325">
    <property type="component" value="Unassembled WGS sequence"/>
</dbReference>
<feature type="region of interest" description="Disordered" evidence="1">
    <location>
        <begin position="21"/>
        <end position="47"/>
    </location>
</feature>
<evidence type="ECO:0000313" key="3">
    <source>
        <dbReference type="Proteomes" id="UP001222325"/>
    </source>
</evidence>
<dbReference type="EMBL" id="JARJCN010000064">
    <property type="protein sequence ID" value="KAJ7078743.1"/>
    <property type="molecule type" value="Genomic_DNA"/>
</dbReference>